<keyword evidence="3" id="KW-1185">Reference proteome</keyword>
<organism evidence="2 3">
    <name type="scientific">Pleurodeles waltl</name>
    <name type="common">Iberian ribbed newt</name>
    <dbReference type="NCBI Taxonomy" id="8319"/>
    <lineage>
        <taxon>Eukaryota</taxon>
        <taxon>Metazoa</taxon>
        <taxon>Chordata</taxon>
        <taxon>Craniata</taxon>
        <taxon>Vertebrata</taxon>
        <taxon>Euteleostomi</taxon>
        <taxon>Amphibia</taxon>
        <taxon>Batrachia</taxon>
        <taxon>Caudata</taxon>
        <taxon>Salamandroidea</taxon>
        <taxon>Salamandridae</taxon>
        <taxon>Pleurodelinae</taxon>
        <taxon>Pleurodeles</taxon>
    </lineage>
</organism>
<accession>A0AAV7LTV9</accession>
<comment type="caution">
    <text evidence="2">The sequence shown here is derived from an EMBL/GenBank/DDBJ whole genome shotgun (WGS) entry which is preliminary data.</text>
</comment>
<name>A0AAV7LTV9_PLEWA</name>
<evidence type="ECO:0000313" key="3">
    <source>
        <dbReference type="Proteomes" id="UP001066276"/>
    </source>
</evidence>
<feature type="compositionally biased region" description="Basic and acidic residues" evidence="1">
    <location>
        <begin position="16"/>
        <end position="26"/>
    </location>
</feature>
<feature type="region of interest" description="Disordered" evidence="1">
    <location>
        <begin position="1"/>
        <end position="30"/>
    </location>
</feature>
<reference evidence="2" key="1">
    <citation type="journal article" date="2022" name="bioRxiv">
        <title>Sequencing and chromosome-scale assembly of the giantPleurodeles waltlgenome.</title>
        <authorList>
            <person name="Brown T."/>
            <person name="Elewa A."/>
            <person name="Iarovenko S."/>
            <person name="Subramanian E."/>
            <person name="Araus A.J."/>
            <person name="Petzold A."/>
            <person name="Susuki M."/>
            <person name="Suzuki K.-i.T."/>
            <person name="Hayashi T."/>
            <person name="Toyoda A."/>
            <person name="Oliveira C."/>
            <person name="Osipova E."/>
            <person name="Leigh N.D."/>
            <person name="Simon A."/>
            <person name="Yun M.H."/>
        </authorList>
    </citation>
    <scope>NUCLEOTIDE SEQUENCE</scope>
    <source>
        <strain evidence="2">20211129_DDA</strain>
        <tissue evidence="2">Liver</tissue>
    </source>
</reference>
<evidence type="ECO:0000313" key="2">
    <source>
        <dbReference type="EMBL" id="KAJ1093799.1"/>
    </source>
</evidence>
<proteinExistence type="predicted"/>
<gene>
    <name evidence="2" type="ORF">NDU88_006891</name>
</gene>
<evidence type="ECO:0000256" key="1">
    <source>
        <dbReference type="SAM" id="MobiDB-lite"/>
    </source>
</evidence>
<dbReference type="AlphaFoldDB" id="A0AAV7LTV9"/>
<dbReference type="Proteomes" id="UP001066276">
    <property type="component" value="Chromosome 11"/>
</dbReference>
<protein>
    <submittedName>
        <fullName evidence="2">Uncharacterized protein</fullName>
    </submittedName>
</protein>
<sequence>MNATQGPAAMKALHGAKREGAGEDNSRGLAQRYKTSPGLLAARIREILQEDTEVISYVDNIYIVDEYMSEQL</sequence>
<dbReference type="EMBL" id="JANPWB010000015">
    <property type="protein sequence ID" value="KAJ1093799.1"/>
    <property type="molecule type" value="Genomic_DNA"/>
</dbReference>